<evidence type="ECO:0000256" key="4">
    <source>
        <dbReference type="ARBA" id="ARBA00022448"/>
    </source>
</evidence>
<dbReference type="PANTHER" id="PTHR47425:SF3">
    <property type="entry name" value="ZN(II)2CYS6 TRANSCRIPTION FACTOR (EUROFUNG)"/>
    <property type="match status" value="1"/>
</dbReference>
<evidence type="ECO:0000256" key="8">
    <source>
        <dbReference type="ARBA" id="ARBA00022792"/>
    </source>
</evidence>
<dbReference type="SUPFAM" id="SSF89796">
    <property type="entry name" value="CoA-transferase family III (CaiB/BaiF)"/>
    <property type="match status" value="1"/>
</dbReference>
<keyword evidence="18" id="KW-1185">Reference proteome</keyword>
<dbReference type="Proteomes" id="UP000288429">
    <property type="component" value="Unassembled WGS sequence"/>
</dbReference>
<comment type="similarity">
    <text evidence="3">Belongs to the CoA-transferase III family.</text>
</comment>
<dbReference type="Pfam" id="PF04082">
    <property type="entry name" value="Fungal_trans"/>
    <property type="match status" value="1"/>
</dbReference>
<comment type="caution">
    <text evidence="17">The sequence shown here is derived from an EMBL/GenBank/DDBJ whole genome shotgun (WGS) entry which is preliminary data.</text>
</comment>
<dbReference type="PANTHER" id="PTHR47425">
    <property type="entry name" value="FARB-RELATED"/>
    <property type="match status" value="1"/>
</dbReference>
<dbReference type="PROSITE" id="PS50048">
    <property type="entry name" value="ZN2_CY6_FUNGAL_2"/>
    <property type="match status" value="1"/>
</dbReference>
<dbReference type="InterPro" id="IPR023606">
    <property type="entry name" value="CoA-Trfase_III_dom_1_sf"/>
</dbReference>
<dbReference type="Gene3D" id="3.40.50.10540">
    <property type="entry name" value="Crotonobetainyl-coa:carnitine coa-transferase, domain 1"/>
    <property type="match status" value="1"/>
</dbReference>
<dbReference type="GO" id="GO:0005743">
    <property type="term" value="C:mitochondrial inner membrane"/>
    <property type="evidence" value="ECO:0007669"/>
    <property type="project" value="UniProtKB-SubCell"/>
</dbReference>
<dbReference type="InterPro" id="IPR036864">
    <property type="entry name" value="Zn2-C6_fun-type_DNA-bd_sf"/>
</dbReference>
<dbReference type="InterPro" id="IPR003673">
    <property type="entry name" value="CoA-Trfase_fam_III"/>
</dbReference>
<keyword evidence="12" id="KW-0539">Nucleus</keyword>
<dbReference type="InterPro" id="IPR023395">
    <property type="entry name" value="MCP_dom_sf"/>
</dbReference>
<dbReference type="InterPro" id="IPR018108">
    <property type="entry name" value="MCP_transmembrane"/>
</dbReference>
<dbReference type="GO" id="GO:0003677">
    <property type="term" value="F:DNA binding"/>
    <property type="evidence" value="ECO:0007669"/>
    <property type="project" value="InterPro"/>
</dbReference>
<keyword evidence="8" id="KW-0999">Mitochondrion inner membrane</keyword>
<dbReference type="InterPro" id="IPR001138">
    <property type="entry name" value="Zn2Cys6_DnaBD"/>
</dbReference>
<keyword evidence="7" id="KW-0677">Repeat</keyword>
<evidence type="ECO:0000256" key="12">
    <source>
        <dbReference type="ARBA" id="ARBA00023242"/>
    </source>
</evidence>
<dbReference type="FunFam" id="1.50.40.10:FF:000009">
    <property type="entry name" value="Mitochondrial 2-oxoglutarate/malate carrier protein"/>
    <property type="match status" value="1"/>
</dbReference>
<dbReference type="GO" id="GO:0008270">
    <property type="term" value="F:zinc ion binding"/>
    <property type="evidence" value="ECO:0007669"/>
    <property type="project" value="InterPro"/>
</dbReference>
<dbReference type="InterPro" id="IPR052761">
    <property type="entry name" value="Fungal_Detox/Toxin_TFs"/>
</dbReference>
<evidence type="ECO:0000256" key="10">
    <source>
        <dbReference type="ARBA" id="ARBA00023128"/>
    </source>
</evidence>
<evidence type="ECO:0000256" key="9">
    <source>
        <dbReference type="ARBA" id="ARBA00022989"/>
    </source>
</evidence>
<feature type="compositionally biased region" description="Polar residues" evidence="14">
    <location>
        <begin position="656"/>
        <end position="666"/>
    </location>
</feature>
<dbReference type="GO" id="GO:0000981">
    <property type="term" value="F:DNA-binding transcription factor activity, RNA polymerase II-specific"/>
    <property type="evidence" value="ECO:0007669"/>
    <property type="project" value="InterPro"/>
</dbReference>
<feature type="region of interest" description="Disordered" evidence="14">
    <location>
        <begin position="569"/>
        <end position="617"/>
    </location>
</feature>
<dbReference type="SUPFAM" id="SSF57701">
    <property type="entry name" value="Zn2/Cys6 DNA-binding domain"/>
    <property type="match status" value="1"/>
</dbReference>
<feature type="region of interest" description="Disordered" evidence="14">
    <location>
        <begin position="1000"/>
        <end position="1019"/>
    </location>
</feature>
<feature type="repeat" description="Solcar" evidence="13">
    <location>
        <begin position="5"/>
        <end position="91"/>
    </location>
</feature>
<dbReference type="SUPFAM" id="SSF103506">
    <property type="entry name" value="Mitochondrial carrier"/>
    <property type="match status" value="1"/>
</dbReference>
<dbReference type="SMART" id="SM00066">
    <property type="entry name" value="GAL4"/>
    <property type="match status" value="1"/>
</dbReference>
<feature type="repeat" description="Solcar" evidence="13">
    <location>
        <begin position="202"/>
        <end position="294"/>
    </location>
</feature>
<dbReference type="CDD" id="cd00067">
    <property type="entry name" value="GAL4"/>
    <property type="match status" value="1"/>
</dbReference>
<dbReference type="GO" id="GO:0006351">
    <property type="term" value="P:DNA-templated transcription"/>
    <property type="evidence" value="ECO:0007669"/>
    <property type="project" value="InterPro"/>
</dbReference>
<keyword evidence="6" id="KW-0479">Metal-binding</keyword>
<dbReference type="Pfam" id="PF02515">
    <property type="entry name" value="CoA_transf_3"/>
    <property type="match status" value="1"/>
</dbReference>
<dbReference type="CDD" id="cd12148">
    <property type="entry name" value="fungal_TF_MHR"/>
    <property type="match status" value="1"/>
</dbReference>
<keyword evidence="5 13" id="KW-0812">Transmembrane</keyword>
<reference evidence="17 18" key="1">
    <citation type="submission" date="2017-06" db="EMBL/GenBank/DDBJ databases">
        <title>Cmopartive genomic analysis of Ambrosia Fusariam Clade fungi.</title>
        <authorList>
            <person name="Stajich J.E."/>
            <person name="Carrillo J."/>
            <person name="Kijimoto T."/>
            <person name="Eskalen A."/>
            <person name="O'Donnell K."/>
            <person name="Kasson M."/>
        </authorList>
    </citation>
    <scope>NUCLEOTIDE SEQUENCE [LARGE SCALE GENOMIC DNA]</scope>
    <source>
        <strain evidence="17 18">NRRL 20438</strain>
    </source>
</reference>
<feature type="region of interest" description="Disordered" evidence="14">
    <location>
        <begin position="633"/>
        <end position="673"/>
    </location>
</feature>
<evidence type="ECO:0000256" key="15">
    <source>
        <dbReference type="SAM" id="Phobius"/>
    </source>
</evidence>
<gene>
    <name evidence="17" type="ORF">CDV31_012279</name>
</gene>
<keyword evidence="9 15" id="KW-1133">Transmembrane helix</keyword>
<dbReference type="PROSITE" id="PS50920">
    <property type="entry name" value="SOLCAR"/>
    <property type="match status" value="3"/>
</dbReference>
<dbReference type="SMART" id="SM00906">
    <property type="entry name" value="Fungal_trans"/>
    <property type="match status" value="1"/>
</dbReference>
<name>A0A428TB65_9HYPO</name>
<sequence>MDITTNAYIPFVVGCGSGMVATVCVQPIDTVKVRMQLTDQSKGKTSLWSLARNTIAQDGFGNLYQGLSAGLLRQLVYGTLRLGLFSTFEQRLERRAHDQGTTVGFGGRALAGLSAGALAAFAGNPTEVALIRMQADAMRPVQQRRNYSSAFGALWSISKHEGVLGLWKGAAPTIIRAMSTNFGQLAFFSESKHQLQKRSSLSRETRTGLAAFIAGFAGALISLPFDFVKTRLQNQTTGSMSTSGLPTYSGTMDCLVKVIQKEGVLRFYRDFWPYFMRVAPHSQRFRLTSLFGIWKQKFAIPSALFVMAASLPLTGLRVIELAGLAPGPFCGQLLSSYGASVLRIDRPATSNSDILASYKSSIVLDLKSRKCMTLLITLLSEADVLIDPFRPGVLERLGLDPQSLVAANPRLIVLRLTGFRRDGKYKDMAGHDINYLAVSGVLGMLGHRDQPPSPPGNMLADFAGGGLVAFAGVLLAIIQRSVSQTGQIVEANMVDGVSYIENKTMPSPSEDWDLGNQQTTTAKRRASRACLSCRGRKVRCDVTSRGAPCTNCRLDDVNCRLTESNRGRVRTSVEAGEDVQHRPQSQQPMSPVDMPEEPQTQTMSPPVPDDFPISLTFEGSRGFENTRRSHIQAENAMPSPPSQTGPGPTSSGFSPAWSSQQLQGLPSNKGALTVPDDELQRELFQKYIQYVHPFMPILDLPSLLAPIARGEGSGHTSLLVFQAVMFTSAAFIDMDYYIARGQSDRKSVRKMYFERARLLYDQDCESDRMALLQALLLMTFWYERPEDEKETWYWTGIALSLAQVLGLHRNPEHLDVSPEMKCLRKRIWWSCFVRDRLLALGLRRPARIRAGDFDVPPLTFDDFNIETLEDDLLRYIGPLPLADDTPTKASICHCFIELTHLCVHIGDTLSTQYSTLSNPSSESKEHVTMMVLPKKSSDQLQELEKCDKKLESWLQNLNPVCQYKVGQRDQDKSHRILHLHQAQLQMIHLAATVVLHRPRALQPSSGSAEDRASVRQSRNKVTNAAAGITEVVYDLYCDNQLRFAPTSAISALLSATLIHLIDVRSSGSEVRYASIALVPKQ</sequence>
<evidence type="ECO:0000256" key="7">
    <source>
        <dbReference type="ARBA" id="ARBA00022737"/>
    </source>
</evidence>
<feature type="transmembrane region" description="Helical" evidence="15">
    <location>
        <begin position="6"/>
        <end position="25"/>
    </location>
</feature>
<feature type="compositionally biased region" description="Low complexity" evidence="14">
    <location>
        <begin position="644"/>
        <end position="655"/>
    </location>
</feature>
<evidence type="ECO:0000256" key="6">
    <source>
        <dbReference type="ARBA" id="ARBA00022723"/>
    </source>
</evidence>
<evidence type="ECO:0000256" key="1">
    <source>
        <dbReference type="ARBA" id="ARBA00004448"/>
    </source>
</evidence>
<dbReference type="PROSITE" id="PS00463">
    <property type="entry name" value="ZN2_CY6_FUNGAL_1"/>
    <property type="match status" value="1"/>
</dbReference>
<dbReference type="GO" id="GO:0003824">
    <property type="term" value="F:catalytic activity"/>
    <property type="evidence" value="ECO:0007669"/>
    <property type="project" value="InterPro"/>
</dbReference>
<evidence type="ECO:0000313" key="18">
    <source>
        <dbReference type="Proteomes" id="UP000288429"/>
    </source>
</evidence>
<comment type="similarity">
    <text evidence="2">Belongs to the mitochondrial carrier (TC 2.A.29) family.</text>
</comment>
<keyword evidence="11 13" id="KW-0472">Membrane</keyword>
<evidence type="ECO:0000256" key="14">
    <source>
        <dbReference type="SAM" id="MobiDB-lite"/>
    </source>
</evidence>
<dbReference type="Gene3D" id="1.50.40.10">
    <property type="entry name" value="Mitochondrial carrier domain"/>
    <property type="match status" value="1"/>
</dbReference>
<evidence type="ECO:0000256" key="13">
    <source>
        <dbReference type="PROSITE-ProRule" id="PRU00282"/>
    </source>
</evidence>
<dbReference type="InterPro" id="IPR007219">
    <property type="entry name" value="XnlR_reg_dom"/>
</dbReference>
<dbReference type="Pfam" id="PF00153">
    <property type="entry name" value="Mito_carr"/>
    <property type="match status" value="3"/>
</dbReference>
<proteinExistence type="inferred from homology"/>
<dbReference type="AlphaFoldDB" id="A0A428TB65"/>
<evidence type="ECO:0000256" key="11">
    <source>
        <dbReference type="ARBA" id="ARBA00023136"/>
    </source>
</evidence>
<evidence type="ECO:0000313" key="17">
    <source>
        <dbReference type="EMBL" id="RSL99270.1"/>
    </source>
</evidence>
<evidence type="ECO:0000256" key="3">
    <source>
        <dbReference type="ARBA" id="ARBA00008383"/>
    </source>
</evidence>
<organism evidence="17 18">
    <name type="scientific">Fusarium ambrosium</name>
    <dbReference type="NCBI Taxonomy" id="131363"/>
    <lineage>
        <taxon>Eukaryota</taxon>
        <taxon>Fungi</taxon>
        <taxon>Dikarya</taxon>
        <taxon>Ascomycota</taxon>
        <taxon>Pezizomycotina</taxon>
        <taxon>Sordariomycetes</taxon>
        <taxon>Hypocreomycetidae</taxon>
        <taxon>Hypocreales</taxon>
        <taxon>Nectriaceae</taxon>
        <taxon>Fusarium</taxon>
        <taxon>Fusarium solani species complex</taxon>
    </lineage>
</organism>
<keyword evidence="10" id="KW-0496">Mitochondrion</keyword>
<evidence type="ECO:0000256" key="2">
    <source>
        <dbReference type="ARBA" id="ARBA00006375"/>
    </source>
</evidence>
<feature type="domain" description="Zn(2)-C6 fungal-type" evidence="16">
    <location>
        <begin position="529"/>
        <end position="561"/>
    </location>
</feature>
<keyword evidence="4" id="KW-0813">Transport</keyword>
<evidence type="ECO:0000259" key="16">
    <source>
        <dbReference type="PROSITE" id="PS50048"/>
    </source>
</evidence>
<dbReference type="Pfam" id="PF00172">
    <property type="entry name" value="Zn_clus"/>
    <property type="match status" value="1"/>
</dbReference>
<comment type="subcellular location">
    <subcellularLocation>
        <location evidence="1">Mitochondrion inner membrane</location>
        <topology evidence="1">Multi-pass membrane protein</topology>
    </subcellularLocation>
</comment>
<dbReference type="EMBL" id="NIZV01000224">
    <property type="protein sequence ID" value="RSL99270.1"/>
    <property type="molecule type" value="Genomic_DNA"/>
</dbReference>
<evidence type="ECO:0000256" key="5">
    <source>
        <dbReference type="ARBA" id="ARBA00022692"/>
    </source>
</evidence>
<feature type="repeat" description="Solcar" evidence="13">
    <location>
        <begin position="103"/>
        <end position="194"/>
    </location>
</feature>
<protein>
    <recommendedName>
        <fullName evidence="16">Zn(2)-C6 fungal-type domain-containing protein</fullName>
    </recommendedName>
</protein>
<accession>A0A428TB65</accession>